<dbReference type="Proteomes" id="UP001321473">
    <property type="component" value="Unassembled WGS sequence"/>
</dbReference>
<dbReference type="AlphaFoldDB" id="A0AAQ4EKZ0"/>
<accession>A0AAQ4EKZ0</accession>
<sequence>MARADTSAVCDGSIPSSQRGGWRVGWQERVTVAAREEPPAMPFIEDDLLWCPNTDGKMVDLSCLDSGPNVLVEPQGDVLQELTHTDLHGLGIDEEEEILRQLNDPGFEIDAIFADLHEPQGAPTAVAVAPLPPLMQPQDDAVGISRKRRRRRSDDAPPGCSGLQQPSFHSVTVKIEPGTSQAPCVKTERANSVHLPDSTADIGSPSLTQLSPCKSLAYLKASMMRSQNLHAIYKGCKTKKRGIIHTWCNH</sequence>
<evidence type="ECO:0000313" key="2">
    <source>
        <dbReference type="EMBL" id="KAK8775291.1"/>
    </source>
</evidence>
<evidence type="ECO:0000313" key="3">
    <source>
        <dbReference type="Proteomes" id="UP001321473"/>
    </source>
</evidence>
<dbReference type="EMBL" id="JARKHS020014296">
    <property type="protein sequence ID" value="KAK8775291.1"/>
    <property type="molecule type" value="Genomic_DNA"/>
</dbReference>
<reference evidence="2 3" key="1">
    <citation type="journal article" date="2023" name="Arcadia Sci">
        <title>De novo assembly of a long-read Amblyomma americanum tick genome.</title>
        <authorList>
            <person name="Chou S."/>
            <person name="Poskanzer K.E."/>
            <person name="Rollins M."/>
            <person name="Thuy-Boun P.S."/>
        </authorList>
    </citation>
    <scope>NUCLEOTIDE SEQUENCE [LARGE SCALE GENOMIC DNA]</scope>
    <source>
        <strain evidence="2">F_SG_1</strain>
        <tissue evidence="2">Salivary glands</tissue>
    </source>
</reference>
<comment type="caution">
    <text evidence="2">The sequence shown here is derived from an EMBL/GenBank/DDBJ whole genome shotgun (WGS) entry which is preliminary data.</text>
</comment>
<name>A0AAQ4EKZ0_AMBAM</name>
<organism evidence="2 3">
    <name type="scientific">Amblyomma americanum</name>
    <name type="common">Lone star tick</name>
    <dbReference type="NCBI Taxonomy" id="6943"/>
    <lineage>
        <taxon>Eukaryota</taxon>
        <taxon>Metazoa</taxon>
        <taxon>Ecdysozoa</taxon>
        <taxon>Arthropoda</taxon>
        <taxon>Chelicerata</taxon>
        <taxon>Arachnida</taxon>
        <taxon>Acari</taxon>
        <taxon>Parasitiformes</taxon>
        <taxon>Ixodida</taxon>
        <taxon>Ixodoidea</taxon>
        <taxon>Ixodidae</taxon>
        <taxon>Amblyomminae</taxon>
        <taxon>Amblyomma</taxon>
    </lineage>
</organism>
<keyword evidence="3" id="KW-1185">Reference proteome</keyword>
<evidence type="ECO:0000256" key="1">
    <source>
        <dbReference type="SAM" id="MobiDB-lite"/>
    </source>
</evidence>
<feature type="region of interest" description="Disordered" evidence="1">
    <location>
        <begin position="1"/>
        <end position="20"/>
    </location>
</feature>
<feature type="region of interest" description="Disordered" evidence="1">
    <location>
        <begin position="133"/>
        <end position="166"/>
    </location>
</feature>
<gene>
    <name evidence="2" type="ORF">V5799_031366</name>
</gene>
<proteinExistence type="predicted"/>
<protein>
    <submittedName>
        <fullName evidence="2">Uncharacterized protein</fullName>
    </submittedName>
</protein>